<evidence type="ECO:0000313" key="2">
    <source>
        <dbReference type="EMBL" id="OMO98115.1"/>
    </source>
</evidence>
<protein>
    <submittedName>
        <fullName evidence="2">Uncharacterized protein</fullName>
    </submittedName>
</protein>
<organism evidence="2 3">
    <name type="scientific">Corchorus olitorius</name>
    <dbReference type="NCBI Taxonomy" id="93759"/>
    <lineage>
        <taxon>Eukaryota</taxon>
        <taxon>Viridiplantae</taxon>
        <taxon>Streptophyta</taxon>
        <taxon>Embryophyta</taxon>
        <taxon>Tracheophyta</taxon>
        <taxon>Spermatophyta</taxon>
        <taxon>Magnoliopsida</taxon>
        <taxon>eudicotyledons</taxon>
        <taxon>Gunneridae</taxon>
        <taxon>Pentapetalae</taxon>
        <taxon>rosids</taxon>
        <taxon>malvids</taxon>
        <taxon>Malvales</taxon>
        <taxon>Malvaceae</taxon>
        <taxon>Grewioideae</taxon>
        <taxon>Apeibeae</taxon>
        <taxon>Corchorus</taxon>
    </lineage>
</organism>
<name>A0A1R3JTE4_9ROSI</name>
<keyword evidence="3" id="KW-1185">Reference proteome</keyword>
<feature type="compositionally biased region" description="Low complexity" evidence="1">
    <location>
        <begin position="8"/>
        <end position="20"/>
    </location>
</feature>
<evidence type="ECO:0000256" key="1">
    <source>
        <dbReference type="SAM" id="MobiDB-lite"/>
    </source>
</evidence>
<reference evidence="3" key="1">
    <citation type="submission" date="2013-09" db="EMBL/GenBank/DDBJ databases">
        <title>Corchorus olitorius genome sequencing.</title>
        <authorList>
            <person name="Alam M."/>
            <person name="Haque M.S."/>
            <person name="Islam M.S."/>
            <person name="Emdad E.M."/>
            <person name="Islam M.M."/>
            <person name="Ahmed B."/>
            <person name="Halim A."/>
            <person name="Hossen Q.M.M."/>
            <person name="Hossain M.Z."/>
            <person name="Ahmed R."/>
            <person name="Khan M.M."/>
            <person name="Islam R."/>
            <person name="Rashid M.M."/>
            <person name="Khan S.A."/>
            <person name="Rahman M.S."/>
            <person name="Alam M."/>
            <person name="Yahiya A.S."/>
            <person name="Khan M.S."/>
            <person name="Azam M.S."/>
            <person name="Haque T."/>
            <person name="Lashkar M.Z.H."/>
            <person name="Akhand A.I."/>
            <person name="Morshed G."/>
            <person name="Roy S."/>
            <person name="Uddin K.S."/>
            <person name="Rabeya T."/>
            <person name="Hossain A.S."/>
            <person name="Chowdhury A."/>
            <person name="Snigdha A.R."/>
            <person name="Mortoza M.S."/>
            <person name="Matin S.A."/>
            <person name="Hoque S.M.E."/>
            <person name="Islam M.K."/>
            <person name="Roy D.K."/>
            <person name="Haider R."/>
            <person name="Moosa M.M."/>
            <person name="Elias S.M."/>
            <person name="Hasan A.M."/>
            <person name="Jahan S."/>
            <person name="Shafiuddin M."/>
            <person name="Mahmood N."/>
            <person name="Shommy N.S."/>
        </authorList>
    </citation>
    <scope>NUCLEOTIDE SEQUENCE [LARGE SCALE GENOMIC DNA]</scope>
    <source>
        <strain evidence="3">cv. O-4</strain>
    </source>
</reference>
<proteinExistence type="predicted"/>
<dbReference type="Proteomes" id="UP000187203">
    <property type="component" value="Unassembled WGS sequence"/>
</dbReference>
<dbReference type="EMBL" id="AWUE01015379">
    <property type="protein sequence ID" value="OMO98115.1"/>
    <property type="molecule type" value="Genomic_DNA"/>
</dbReference>
<accession>A0A1R3JTE4</accession>
<feature type="region of interest" description="Disordered" evidence="1">
    <location>
        <begin position="1"/>
        <end position="30"/>
    </location>
</feature>
<sequence>MASTTVKAPSMAAPSMTAPPCLSSAHSTVK</sequence>
<gene>
    <name evidence="2" type="ORF">COLO4_14115</name>
</gene>
<evidence type="ECO:0000313" key="3">
    <source>
        <dbReference type="Proteomes" id="UP000187203"/>
    </source>
</evidence>
<comment type="caution">
    <text evidence="2">The sequence shown here is derived from an EMBL/GenBank/DDBJ whole genome shotgun (WGS) entry which is preliminary data.</text>
</comment>
<dbReference type="AlphaFoldDB" id="A0A1R3JTE4"/>